<dbReference type="InterPro" id="IPR048333">
    <property type="entry name" value="HA2_WH"/>
</dbReference>
<evidence type="ECO:0008006" key="15">
    <source>
        <dbReference type="Google" id="ProtNLM"/>
    </source>
</evidence>
<dbReference type="GO" id="GO:0005524">
    <property type="term" value="F:ATP binding"/>
    <property type="evidence" value="ECO:0007669"/>
    <property type="project" value="UniProtKB-KW"/>
</dbReference>
<evidence type="ECO:0000256" key="7">
    <source>
        <dbReference type="PROSITE-ProRule" id="PRU00023"/>
    </source>
</evidence>
<dbReference type="Pfam" id="PF21010">
    <property type="entry name" value="HA2_C"/>
    <property type="match status" value="1"/>
</dbReference>
<keyword evidence="5" id="KW-0694">RNA-binding</keyword>
<dbReference type="PROSITE" id="PS51192">
    <property type="entry name" value="HELICASE_ATP_BIND_1"/>
    <property type="match status" value="1"/>
</dbReference>
<dbReference type="InterPro" id="IPR036770">
    <property type="entry name" value="Ankyrin_rpt-contain_sf"/>
</dbReference>
<dbReference type="InterPro" id="IPR001650">
    <property type="entry name" value="Helicase_C-like"/>
</dbReference>
<feature type="domain" description="YTH" evidence="9">
    <location>
        <begin position="1211"/>
        <end position="1333"/>
    </location>
</feature>
<dbReference type="InterPro" id="IPR036867">
    <property type="entry name" value="R3H_dom_sf"/>
</dbReference>
<dbReference type="SMART" id="SM00490">
    <property type="entry name" value="HELICc"/>
    <property type="match status" value="1"/>
</dbReference>
<feature type="domain" description="R3H" evidence="10">
    <location>
        <begin position="30"/>
        <end position="94"/>
    </location>
</feature>
<dbReference type="OrthoDB" id="6103986at2759"/>
<dbReference type="SMART" id="SM00487">
    <property type="entry name" value="DEXDc"/>
    <property type="match status" value="1"/>
</dbReference>
<comment type="similarity">
    <text evidence="6">Belongs to the DExH box helicase family.</text>
</comment>
<dbReference type="PROSITE" id="PS51061">
    <property type="entry name" value="R3H"/>
    <property type="match status" value="1"/>
</dbReference>
<dbReference type="Pfam" id="PF07717">
    <property type="entry name" value="OB_NTP_bind"/>
    <property type="match status" value="1"/>
</dbReference>
<dbReference type="SUPFAM" id="SSF82708">
    <property type="entry name" value="R3H domain"/>
    <property type="match status" value="1"/>
</dbReference>
<dbReference type="InterPro" id="IPR011709">
    <property type="entry name" value="DEAD-box_helicase_OB_fold"/>
</dbReference>
<dbReference type="Pfam" id="PF04408">
    <property type="entry name" value="WHD_HA2"/>
    <property type="match status" value="1"/>
</dbReference>
<reference evidence="13" key="1">
    <citation type="submission" date="2022-01" db="EMBL/GenBank/DDBJ databases">
        <authorList>
            <person name="King R."/>
        </authorList>
    </citation>
    <scope>NUCLEOTIDE SEQUENCE</scope>
</reference>
<feature type="region of interest" description="Disordered" evidence="8">
    <location>
        <begin position="1070"/>
        <end position="1111"/>
    </location>
</feature>
<dbReference type="InterPro" id="IPR001374">
    <property type="entry name" value="R3H_dom"/>
</dbReference>
<dbReference type="CDD" id="cd21134">
    <property type="entry name" value="YTH"/>
    <property type="match status" value="1"/>
</dbReference>
<name>A0A9P0CLQ5_9CUCU</name>
<accession>A0A9P0CLQ5</accession>
<evidence type="ECO:0000256" key="3">
    <source>
        <dbReference type="ARBA" id="ARBA00022806"/>
    </source>
</evidence>
<dbReference type="CDD" id="cd18791">
    <property type="entry name" value="SF2_C_RHA"/>
    <property type="match status" value="1"/>
</dbReference>
<gene>
    <name evidence="13" type="ORF">PSYICH_LOCUS2260</name>
</gene>
<feature type="domain" description="Helicase C-terminal" evidence="12">
    <location>
        <begin position="544"/>
        <end position="712"/>
    </location>
</feature>
<keyword evidence="14" id="KW-1185">Reference proteome</keyword>
<evidence type="ECO:0000259" key="12">
    <source>
        <dbReference type="PROSITE" id="PS51194"/>
    </source>
</evidence>
<dbReference type="Gene3D" id="1.25.40.20">
    <property type="entry name" value="Ankyrin repeat-containing domain"/>
    <property type="match status" value="1"/>
</dbReference>
<evidence type="ECO:0000256" key="2">
    <source>
        <dbReference type="ARBA" id="ARBA00022801"/>
    </source>
</evidence>
<feature type="repeat" description="ANK" evidence="7">
    <location>
        <begin position="450"/>
        <end position="482"/>
    </location>
</feature>
<evidence type="ECO:0000313" key="14">
    <source>
        <dbReference type="Proteomes" id="UP001153636"/>
    </source>
</evidence>
<dbReference type="Proteomes" id="UP001153636">
    <property type="component" value="Chromosome 10"/>
</dbReference>
<evidence type="ECO:0000256" key="6">
    <source>
        <dbReference type="ARBA" id="ARBA00060772"/>
    </source>
</evidence>
<evidence type="ECO:0000259" key="10">
    <source>
        <dbReference type="PROSITE" id="PS51061"/>
    </source>
</evidence>
<dbReference type="Pfam" id="PF01424">
    <property type="entry name" value="R3H"/>
    <property type="match status" value="1"/>
</dbReference>
<keyword evidence="4" id="KW-0067">ATP-binding</keyword>
<dbReference type="InterPro" id="IPR014001">
    <property type="entry name" value="Helicase_ATP-bd"/>
</dbReference>
<evidence type="ECO:0000313" key="13">
    <source>
        <dbReference type="EMBL" id="CAH1100376.1"/>
    </source>
</evidence>
<dbReference type="Gene3D" id="3.30.1370.50">
    <property type="entry name" value="R3H-like domain"/>
    <property type="match status" value="1"/>
</dbReference>
<evidence type="ECO:0000256" key="1">
    <source>
        <dbReference type="ARBA" id="ARBA00022741"/>
    </source>
</evidence>
<dbReference type="InterPro" id="IPR007275">
    <property type="entry name" value="YTH_domain"/>
</dbReference>
<dbReference type="PANTHER" id="PTHR18934:SF213">
    <property type="entry name" value="3'-5' RNA HELICASE YTHDC2"/>
    <property type="match status" value="1"/>
</dbReference>
<dbReference type="Gene3D" id="3.10.590.10">
    <property type="entry name" value="ph1033 like domains"/>
    <property type="match status" value="1"/>
</dbReference>
<evidence type="ECO:0000259" key="11">
    <source>
        <dbReference type="PROSITE" id="PS51192"/>
    </source>
</evidence>
<keyword evidence="1" id="KW-0547">Nucleotide-binding</keyword>
<keyword evidence="2" id="KW-0378">Hydrolase</keyword>
<keyword evidence="7" id="KW-0040">ANK repeat</keyword>
<dbReference type="SUPFAM" id="SSF52540">
    <property type="entry name" value="P-loop containing nucleoside triphosphate hydrolases"/>
    <property type="match status" value="2"/>
</dbReference>
<evidence type="ECO:0000256" key="8">
    <source>
        <dbReference type="SAM" id="MobiDB-lite"/>
    </source>
</evidence>
<dbReference type="InterPro" id="IPR027417">
    <property type="entry name" value="P-loop_NTPase"/>
</dbReference>
<dbReference type="PROSITE" id="PS50297">
    <property type="entry name" value="ANK_REP_REGION"/>
    <property type="match status" value="1"/>
</dbReference>
<dbReference type="PROSITE" id="PS51194">
    <property type="entry name" value="HELICASE_CTER"/>
    <property type="match status" value="1"/>
</dbReference>
<dbReference type="GO" id="GO:0016787">
    <property type="term" value="F:hydrolase activity"/>
    <property type="evidence" value="ECO:0007669"/>
    <property type="project" value="UniProtKB-KW"/>
</dbReference>
<proteinExistence type="inferred from homology"/>
<dbReference type="InterPro" id="IPR002110">
    <property type="entry name" value="Ankyrin_rpt"/>
</dbReference>
<evidence type="ECO:0000256" key="4">
    <source>
        <dbReference type="ARBA" id="ARBA00022840"/>
    </source>
</evidence>
<dbReference type="PANTHER" id="PTHR18934">
    <property type="entry name" value="ATP-DEPENDENT RNA HELICASE"/>
    <property type="match status" value="1"/>
</dbReference>
<dbReference type="Pfam" id="PF00271">
    <property type="entry name" value="Helicase_C"/>
    <property type="match status" value="1"/>
</dbReference>
<evidence type="ECO:0000259" key="9">
    <source>
        <dbReference type="PROSITE" id="PS50882"/>
    </source>
</evidence>
<dbReference type="SMART" id="SM00393">
    <property type="entry name" value="R3H"/>
    <property type="match status" value="1"/>
</dbReference>
<dbReference type="InterPro" id="IPR007502">
    <property type="entry name" value="Helicase-assoc_dom"/>
</dbReference>
<dbReference type="EMBL" id="OV651822">
    <property type="protein sequence ID" value="CAH1100376.1"/>
    <property type="molecule type" value="Genomic_DNA"/>
</dbReference>
<dbReference type="SUPFAM" id="SSF48403">
    <property type="entry name" value="Ankyrin repeat"/>
    <property type="match status" value="1"/>
</dbReference>
<feature type="domain" description="Helicase ATP-binding" evidence="11">
    <location>
        <begin position="177"/>
        <end position="343"/>
    </location>
</feature>
<dbReference type="GO" id="GO:0003723">
    <property type="term" value="F:RNA binding"/>
    <property type="evidence" value="ECO:0007669"/>
    <property type="project" value="UniProtKB-KW"/>
</dbReference>
<dbReference type="Gene3D" id="3.40.50.300">
    <property type="entry name" value="P-loop containing nucleotide triphosphate hydrolases"/>
    <property type="match status" value="2"/>
</dbReference>
<dbReference type="GO" id="GO:0004386">
    <property type="term" value="F:helicase activity"/>
    <property type="evidence" value="ECO:0007669"/>
    <property type="project" value="UniProtKB-KW"/>
</dbReference>
<dbReference type="FunFam" id="1.20.120.1080:FF:000002">
    <property type="entry name" value="Putative ATP-dependent RNA helicase DHX36"/>
    <property type="match status" value="1"/>
</dbReference>
<dbReference type="Gene3D" id="1.20.120.1080">
    <property type="match status" value="1"/>
</dbReference>
<dbReference type="PROSITE" id="PS50882">
    <property type="entry name" value="YTH"/>
    <property type="match status" value="1"/>
</dbReference>
<sequence>MDFSRGRNKGYKNYKNSKRIDSNCLESTPEIMRIEIDRIFKEFLDDPDKNEYIFPSDLNNLQRKYIHYMAQKQNIISKSYGKEPIRKLHIKKKSQQLCNQYIEVFPCEGAQLHLNEFVNASIPSPEAHKAPTTYNVQKVAGRLIHSPAVIPNVINVNRDVTGVRQNLPVFEYREKIIETIQNNQVVVISSETGSGKTTQIPQYIAEDSALLKKPCKVICTQPRRISTVAAAERVSYERGDTVGASVGYHIKLEQNYGINTNIIFCTTGVLLRNLMCSTDGLNNITHVIIDEIHERDKLADFLLICLKQNVKKYPNLKIILMSATINTNKFVEYFENVIVLSIPGRLFAIDTIFLEDVLVLTKYMSPEMRATKLKEQKKQVIHEEQLLAGSEIEIKDNEQEINPCVDEALEEYLNFSANYDYNLHHLEATAHLGMYFFVEGISVDYQHSQNGQTALMIAAFLGDKEFVTKLCNMGANLELCCRLSKTAFDYAYDNPEILRILECVRNRRQSDSQSTDTSKEGEYLLELFDKTTPDYFIDYDLIITLISLIHVSNTDGSILIFLPGYDEIMLCNDRIQNSSLDHTSYKIFFLHSSMNIKEQNDVFKKLPNLRKIILSTNIAETSVTIDDVVFVIDIGKAKEKCFDAYNKVSSLQTRWISQACANQRKGRAGRTRPGMCFRLYSKQRFENMDTERIPEILRVSLEELCLHAKILAPEDMNIHNFLSLAPDPPSANSIKVAIENLQFLGALDKEEDLTRLGAYLSQLTIEPQLGKMLIYGVIFRCLEPVLTLVASMSHKDPFQLPPQANLKSWAAEKRKILIDGVMSDHVLYLEVFRKWQESSAAGKVSKFCQEYYISHSTMNSILETRSQLLGQLRAVQFIHQSNSLEVYNKNANCWPLVKAIICTGSYPKLAYPLPHQNSLATRSEQKVHVQSSGACGNQKITTWLVYDELIKHSNGLFIRGVTAITTLTVGLVCGINAVSPDPNILNIDDWVEFEYPDHNIIYLRKAIEFLVNRILSTPWYSYNSYDNYVLRILRNVLEAEEAFADLKAPYNIGDKPKFFLPQKHFNYRPGPSNWRSKENNASANWRKDPINSHPRQFSKHNRQNDFNPNVYGQNSYNANGFSRGYGHGQERYNPNSPRKQTGAIKRSSNSARVINFNEIENSICQSVQGLKLSMQNPGELLINALQNESANEPLNSKWYFGGPLEQVGDSKIFLLIKPKQRQNVEIAQQTAKWIFAPQTEKKILSFKSKRKPVFLLFTVHQTNAFQGIAKFIKIFSENSGKPTAVIEWIFKTDLPFINLRHLRNPYNGNRPIYEGVDGQLVQENIGDELIRIYRGNSAAKCHY</sequence>
<organism evidence="13 14">
    <name type="scientific">Psylliodes chrysocephalus</name>
    <dbReference type="NCBI Taxonomy" id="3402493"/>
    <lineage>
        <taxon>Eukaryota</taxon>
        <taxon>Metazoa</taxon>
        <taxon>Ecdysozoa</taxon>
        <taxon>Arthropoda</taxon>
        <taxon>Hexapoda</taxon>
        <taxon>Insecta</taxon>
        <taxon>Pterygota</taxon>
        <taxon>Neoptera</taxon>
        <taxon>Endopterygota</taxon>
        <taxon>Coleoptera</taxon>
        <taxon>Polyphaga</taxon>
        <taxon>Cucujiformia</taxon>
        <taxon>Chrysomeloidea</taxon>
        <taxon>Chrysomelidae</taxon>
        <taxon>Galerucinae</taxon>
        <taxon>Alticini</taxon>
        <taxon>Psylliodes</taxon>
    </lineage>
</organism>
<dbReference type="SMART" id="SM00847">
    <property type="entry name" value="HA2"/>
    <property type="match status" value="1"/>
</dbReference>
<dbReference type="Pfam" id="PF04146">
    <property type="entry name" value="YTH"/>
    <property type="match status" value="1"/>
</dbReference>
<keyword evidence="3" id="KW-0347">Helicase</keyword>
<dbReference type="InterPro" id="IPR011545">
    <property type="entry name" value="DEAD/DEAH_box_helicase_dom"/>
</dbReference>
<dbReference type="Pfam" id="PF00270">
    <property type="entry name" value="DEAD"/>
    <property type="match status" value="1"/>
</dbReference>
<dbReference type="CDD" id="cd17917">
    <property type="entry name" value="DEXHc_RHA-like"/>
    <property type="match status" value="1"/>
</dbReference>
<protein>
    <recommendedName>
        <fullName evidence="15">ATP-dependent RNA helicase YTHDC2</fullName>
    </recommendedName>
</protein>
<dbReference type="PROSITE" id="PS50088">
    <property type="entry name" value="ANK_REPEAT"/>
    <property type="match status" value="1"/>
</dbReference>
<evidence type="ECO:0000256" key="5">
    <source>
        <dbReference type="ARBA" id="ARBA00022884"/>
    </source>
</evidence>
<dbReference type="FunFam" id="3.40.50.300:FF:000526">
    <property type="entry name" value="DExH-box ATP-dependent RNA helicase DExH3"/>
    <property type="match status" value="1"/>
</dbReference>